<dbReference type="EMBL" id="QTSX02000056">
    <property type="protein sequence ID" value="KAJ9089269.1"/>
    <property type="molecule type" value="Genomic_DNA"/>
</dbReference>
<protein>
    <submittedName>
        <fullName evidence="1">CAP-Gly domain-containing linker protein 4, variant 4</fullName>
    </submittedName>
</protein>
<gene>
    <name evidence="1" type="primary">CLIP4</name>
    <name evidence="1" type="ORF">DSO57_1014611</name>
</gene>
<sequence>MKHFTFQDNSKHPLDLSRDVSFSFFLAEQYGSGGHLALDLQNLTNTFGFPNFERVYSRSEEASDKSFDISFDKSLNEGINFSLYHDSPPLNHMTMELPQFNLVFNAISEHLNDSHVDNMFFIAVNRGLVVSKRPLHELASLPKEQGECLADLNLLRIKDLDAVENYEMRLDGVQTKSAVHSYAEAEDRFFADFLESLSLVFIQIVNSLSELEPWRHLQIPIYATIEGDISFSLRRVMVGLELIHILLCSIYHGTEIDGDIEESPWIFTLIQVVSSTEFFTNFPFLLTRCSPRVTFGAGLEILNETQAVIKFLALGKPTDFKLTFQRKAMSCIFLLHKEVIQQSPFFLGVSSDKYGWGESSLSLNCSKFSSFAFTLALNFMYFNALPDLTIKETIDAYAVANFLSLKELEEICTRRLYTLMHGLVCESLCCRANLHMVLAHALDFNLPKLLAACYKLLYNQKELWIGAAFNKLPESVIAVLLEMAISSLTPQTAVPALITYHLLNQKLKRKTPATVEKAMELSQSIFAVCLQAVVSNLASYLEDKSKDFMLLLSGAAWSSDLIEMVFDFLAASLTYSNALESWVQIYWLLESQTRLGSKGLPLDTYDITASKDIVTKYFEKIGLFIKKNSLGIAIDGGFSSLSPQELAVIKQELSLDPDILEAESGPKEHISPFNNGKSTRGIQFRHMGSPKQPLNTPGISKHQLASSAAPRKAFNSRRQAPAFEVGSRVKLLSPLRYGTIRYVGTLSFVSGTWYGIELDNPGIPIQTVQRLHSNITQTGSPMVSSKASGTSRPKACTPCSSKKKSSI</sequence>
<evidence type="ECO:0000313" key="1">
    <source>
        <dbReference type="EMBL" id="KAJ9089269.1"/>
    </source>
</evidence>
<reference evidence="1" key="1">
    <citation type="submission" date="2022-04" db="EMBL/GenBank/DDBJ databases">
        <title>Genome of the entomopathogenic fungus Entomophthora muscae.</title>
        <authorList>
            <person name="Elya C."/>
            <person name="Lovett B.R."/>
            <person name="Lee E."/>
            <person name="Macias A.M."/>
            <person name="Hajek A.E."/>
            <person name="De Bivort B.L."/>
            <person name="Kasson M.T."/>
            <person name="De Fine Licht H.H."/>
            <person name="Stajich J.E."/>
        </authorList>
    </citation>
    <scope>NUCLEOTIDE SEQUENCE</scope>
    <source>
        <strain evidence="1">Berkeley</strain>
    </source>
</reference>
<comment type="caution">
    <text evidence="1">The sequence shown here is derived from an EMBL/GenBank/DDBJ whole genome shotgun (WGS) entry which is preliminary data.</text>
</comment>
<dbReference type="Proteomes" id="UP001165960">
    <property type="component" value="Unassembled WGS sequence"/>
</dbReference>
<proteinExistence type="predicted"/>
<organism evidence="1 2">
    <name type="scientific">Entomophthora muscae</name>
    <dbReference type="NCBI Taxonomy" id="34485"/>
    <lineage>
        <taxon>Eukaryota</taxon>
        <taxon>Fungi</taxon>
        <taxon>Fungi incertae sedis</taxon>
        <taxon>Zoopagomycota</taxon>
        <taxon>Entomophthoromycotina</taxon>
        <taxon>Entomophthoromycetes</taxon>
        <taxon>Entomophthorales</taxon>
        <taxon>Entomophthoraceae</taxon>
        <taxon>Entomophthora</taxon>
    </lineage>
</organism>
<name>A0ACC2UQQ8_9FUNG</name>
<keyword evidence="2" id="KW-1185">Reference proteome</keyword>
<accession>A0ACC2UQQ8</accession>
<evidence type="ECO:0000313" key="2">
    <source>
        <dbReference type="Proteomes" id="UP001165960"/>
    </source>
</evidence>